<reference evidence="1 2" key="1">
    <citation type="journal article" date="2016" name="Mol. Biol. Evol.">
        <title>Comparative Genomics of Early-Diverging Mushroom-Forming Fungi Provides Insights into the Origins of Lignocellulose Decay Capabilities.</title>
        <authorList>
            <person name="Nagy L.G."/>
            <person name="Riley R."/>
            <person name="Tritt A."/>
            <person name="Adam C."/>
            <person name="Daum C."/>
            <person name="Floudas D."/>
            <person name="Sun H."/>
            <person name="Yadav J.S."/>
            <person name="Pangilinan J."/>
            <person name="Larsson K.H."/>
            <person name="Matsuura K."/>
            <person name="Barry K."/>
            <person name="Labutti K."/>
            <person name="Kuo R."/>
            <person name="Ohm R.A."/>
            <person name="Bhattacharya S.S."/>
            <person name="Shirouzu T."/>
            <person name="Yoshinaga Y."/>
            <person name="Martin F.M."/>
            <person name="Grigoriev I.V."/>
            <person name="Hibbett D.S."/>
        </authorList>
    </citation>
    <scope>NUCLEOTIDE SEQUENCE [LARGE SCALE GENOMIC DNA]</scope>
    <source>
        <strain evidence="1 2">HHB14362 ss-1</strain>
    </source>
</reference>
<name>A0A165PGA6_9AGAM</name>
<dbReference type="AlphaFoldDB" id="A0A165PGA6"/>
<dbReference type="EMBL" id="KV425612">
    <property type="protein sequence ID" value="KZT21002.1"/>
    <property type="molecule type" value="Genomic_DNA"/>
</dbReference>
<accession>A0A165PGA6</accession>
<keyword evidence="2" id="KW-1185">Reference proteome</keyword>
<gene>
    <name evidence="1" type="ORF">NEOLEDRAFT_1074403</name>
</gene>
<dbReference type="Proteomes" id="UP000076761">
    <property type="component" value="Unassembled WGS sequence"/>
</dbReference>
<protein>
    <submittedName>
        <fullName evidence="1">Uncharacterized protein</fullName>
    </submittedName>
</protein>
<proteinExistence type="predicted"/>
<feature type="non-terminal residue" evidence="1">
    <location>
        <position position="1"/>
    </location>
</feature>
<evidence type="ECO:0000313" key="1">
    <source>
        <dbReference type="EMBL" id="KZT21002.1"/>
    </source>
</evidence>
<evidence type="ECO:0000313" key="2">
    <source>
        <dbReference type="Proteomes" id="UP000076761"/>
    </source>
</evidence>
<sequence length="64" mass="7498">YILVFHKSQHSLMHRYTGEEPSLDSLIAVLNLSSYYNVPEARQYAIRALDQHPDFRAPQRLRLA</sequence>
<dbReference type="InParanoid" id="A0A165PGA6"/>
<organism evidence="1 2">
    <name type="scientific">Neolentinus lepideus HHB14362 ss-1</name>
    <dbReference type="NCBI Taxonomy" id="1314782"/>
    <lineage>
        <taxon>Eukaryota</taxon>
        <taxon>Fungi</taxon>
        <taxon>Dikarya</taxon>
        <taxon>Basidiomycota</taxon>
        <taxon>Agaricomycotina</taxon>
        <taxon>Agaricomycetes</taxon>
        <taxon>Gloeophyllales</taxon>
        <taxon>Gloeophyllaceae</taxon>
        <taxon>Neolentinus</taxon>
    </lineage>
</organism>